<accession>A0A8X6V5A0</accession>
<dbReference type="InterPro" id="IPR043502">
    <property type="entry name" value="DNA/RNA_pol_sf"/>
</dbReference>
<proteinExistence type="predicted"/>
<dbReference type="GO" id="GO:0071897">
    <property type="term" value="P:DNA biosynthetic process"/>
    <property type="evidence" value="ECO:0007669"/>
    <property type="project" value="UniProtKB-ARBA"/>
</dbReference>
<protein>
    <submittedName>
        <fullName evidence="1">Uncharacterized protein</fullName>
    </submittedName>
</protein>
<dbReference type="InterPro" id="IPR043128">
    <property type="entry name" value="Rev_trsase/Diguanyl_cyclase"/>
</dbReference>
<evidence type="ECO:0000313" key="1">
    <source>
        <dbReference type="EMBL" id="GFX99823.1"/>
    </source>
</evidence>
<name>A0A8X6V5A0_TRICX</name>
<dbReference type="SUPFAM" id="SSF56672">
    <property type="entry name" value="DNA/RNA polymerases"/>
    <property type="match status" value="1"/>
</dbReference>
<dbReference type="Gene3D" id="3.30.70.270">
    <property type="match status" value="1"/>
</dbReference>
<gene>
    <name evidence="1" type="ORF">TNCV_258621</name>
</gene>
<comment type="caution">
    <text evidence="1">The sequence shown here is derived from an EMBL/GenBank/DDBJ whole genome shotgun (WGS) entry which is preliminary data.</text>
</comment>
<dbReference type="Gene3D" id="3.10.10.10">
    <property type="entry name" value="HIV Type 1 Reverse Transcriptase, subunit A, domain 1"/>
    <property type="match status" value="1"/>
</dbReference>
<organism evidence="1 2">
    <name type="scientific">Trichonephila clavipes</name>
    <name type="common">Golden silk orbweaver</name>
    <name type="synonym">Nephila clavipes</name>
    <dbReference type="NCBI Taxonomy" id="2585209"/>
    <lineage>
        <taxon>Eukaryota</taxon>
        <taxon>Metazoa</taxon>
        <taxon>Ecdysozoa</taxon>
        <taxon>Arthropoda</taxon>
        <taxon>Chelicerata</taxon>
        <taxon>Arachnida</taxon>
        <taxon>Araneae</taxon>
        <taxon>Araneomorphae</taxon>
        <taxon>Entelegynae</taxon>
        <taxon>Araneoidea</taxon>
        <taxon>Nephilidae</taxon>
        <taxon>Trichonephila</taxon>
    </lineage>
</organism>
<dbReference type="Proteomes" id="UP000887159">
    <property type="component" value="Unassembled WGS sequence"/>
</dbReference>
<evidence type="ECO:0000313" key="2">
    <source>
        <dbReference type="Proteomes" id="UP000887159"/>
    </source>
</evidence>
<reference evidence="1" key="1">
    <citation type="submission" date="2020-08" db="EMBL/GenBank/DDBJ databases">
        <title>Multicomponent nature underlies the extraordinary mechanical properties of spider dragline silk.</title>
        <authorList>
            <person name="Kono N."/>
            <person name="Nakamura H."/>
            <person name="Mori M."/>
            <person name="Yoshida Y."/>
            <person name="Ohtoshi R."/>
            <person name="Malay A.D."/>
            <person name="Moran D.A.P."/>
            <person name="Tomita M."/>
            <person name="Numata K."/>
            <person name="Arakawa K."/>
        </authorList>
    </citation>
    <scope>NUCLEOTIDE SEQUENCE</scope>
</reference>
<sequence>MRTYGRFRRVEKPVQALYATESPEAEILGCKSRLFVKDRGIACRFLVNSGTEVWILFWRRKKRKKSAPFCLYEFNTVNFGPRNTPATFQRFITEELFGLELVFPLLDDFLASSSEKKHK</sequence>
<keyword evidence="2" id="KW-1185">Reference proteome</keyword>
<dbReference type="EMBL" id="BMAU01021215">
    <property type="protein sequence ID" value="GFX99823.1"/>
    <property type="molecule type" value="Genomic_DNA"/>
</dbReference>
<dbReference type="AlphaFoldDB" id="A0A8X6V5A0"/>